<evidence type="ECO:0000256" key="3">
    <source>
        <dbReference type="ARBA" id="ARBA00022679"/>
    </source>
</evidence>
<dbReference type="Proteomes" id="UP000557217">
    <property type="component" value="Unassembled WGS sequence"/>
</dbReference>
<keyword evidence="2 5" id="KW-0032">Aminotransferase</keyword>
<keyword evidence="7" id="KW-0456">Lyase</keyword>
<reference evidence="7 8" key="1">
    <citation type="submission" date="2020-08" db="EMBL/GenBank/DDBJ databases">
        <title>Genomic Encyclopedia of Type Strains, Phase IV (KMG-IV): sequencing the most valuable type-strain genomes for metagenomic binning, comparative biology and taxonomic classification.</title>
        <authorList>
            <person name="Goeker M."/>
        </authorList>
    </citation>
    <scope>NUCLEOTIDE SEQUENCE [LARGE SCALE GENOMIC DNA]</scope>
    <source>
        <strain evidence="7 8">DSM 10633</strain>
    </source>
</reference>
<evidence type="ECO:0000256" key="4">
    <source>
        <dbReference type="ARBA" id="ARBA00022898"/>
    </source>
</evidence>
<gene>
    <name evidence="7" type="ORF">HNR36_000166</name>
</gene>
<organism evidence="7 8">
    <name type="scientific">Ureibacillus thermosphaericus</name>
    <dbReference type="NCBI Taxonomy" id="51173"/>
    <lineage>
        <taxon>Bacteria</taxon>
        <taxon>Bacillati</taxon>
        <taxon>Bacillota</taxon>
        <taxon>Bacilli</taxon>
        <taxon>Bacillales</taxon>
        <taxon>Caryophanaceae</taxon>
        <taxon>Ureibacillus</taxon>
    </lineage>
</organism>
<dbReference type="InterPro" id="IPR015421">
    <property type="entry name" value="PyrdxlP-dep_Trfase_major"/>
</dbReference>
<evidence type="ECO:0000256" key="2">
    <source>
        <dbReference type="ARBA" id="ARBA00022576"/>
    </source>
</evidence>
<dbReference type="EC" id="2.6.1.-" evidence="5"/>
<dbReference type="InterPro" id="IPR015422">
    <property type="entry name" value="PyrdxlP-dep_Trfase_small"/>
</dbReference>
<comment type="cofactor">
    <cofactor evidence="1 5">
        <name>pyridoxal 5'-phosphate</name>
        <dbReference type="ChEBI" id="CHEBI:597326"/>
    </cofactor>
</comment>
<dbReference type="InterPro" id="IPR004838">
    <property type="entry name" value="NHTrfase_class1_PyrdxlP-BS"/>
</dbReference>
<dbReference type="InterPro" id="IPR015424">
    <property type="entry name" value="PyrdxlP-dep_Trfase"/>
</dbReference>
<keyword evidence="8" id="KW-1185">Reference proteome</keyword>
<dbReference type="PANTHER" id="PTHR42885">
    <property type="entry name" value="HISTIDINOL-PHOSPHATE AMINOTRANSFERASE-RELATED"/>
    <property type="match status" value="1"/>
</dbReference>
<feature type="domain" description="Aminotransferase class I/classII large" evidence="6">
    <location>
        <begin position="24"/>
        <end position="347"/>
    </location>
</feature>
<proteinExistence type="inferred from homology"/>
<evidence type="ECO:0000313" key="8">
    <source>
        <dbReference type="Proteomes" id="UP000557217"/>
    </source>
</evidence>
<keyword evidence="3 5" id="KW-0808">Transferase</keyword>
<dbReference type="GO" id="GO:0030170">
    <property type="term" value="F:pyridoxal phosphate binding"/>
    <property type="evidence" value="ECO:0007669"/>
    <property type="project" value="InterPro"/>
</dbReference>
<comment type="caution">
    <text evidence="7">The sequence shown here is derived from an EMBL/GenBank/DDBJ whole genome shotgun (WGS) entry which is preliminary data.</text>
</comment>
<dbReference type="CDD" id="cd00609">
    <property type="entry name" value="AAT_like"/>
    <property type="match status" value="1"/>
</dbReference>
<comment type="similarity">
    <text evidence="5">Belongs to the class-I pyridoxal-phosphate-dependent aminotransferase family.</text>
</comment>
<name>A0A840PH95_URETH</name>
<dbReference type="GO" id="GO:0016829">
    <property type="term" value="F:lyase activity"/>
    <property type="evidence" value="ECO:0007669"/>
    <property type="project" value="UniProtKB-KW"/>
</dbReference>
<evidence type="ECO:0000256" key="5">
    <source>
        <dbReference type="RuleBase" id="RU000481"/>
    </source>
</evidence>
<dbReference type="Gene3D" id="3.40.640.10">
    <property type="entry name" value="Type I PLP-dependent aspartate aminotransferase-like (Major domain)"/>
    <property type="match status" value="1"/>
</dbReference>
<dbReference type="AlphaFoldDB" id="A0A840PH95"/>
<protein>
    <recommendedName>
        <fullName evidence="5">Aminotransferase</fullName>
        <ecNumber evidence="5">2.6.1.-</ecNumber>
    </recommendedName>
</protein>
<keyword evidence="4" id="KW-0663">Pyridoxal phosphate</keyword>
<dbReference type="Pfam" id="PF00155">
    <property type="entry name" value="Aminotran_1_2"/>
    <property type="match status" value="1"/>
</dbReference>
<sequence>MQLPSHGANYKTLYQRFQIPIPEKVYDLSENVNAFGFPQKVKDAWPQFIHHISTYPHPEAEPLRTMLAKKLNVQRENLIIGNGAAELLTFFAGRFTNRQVIIVHPTFSEYKSTLEAQGAKIIEYVAHEITTYKLPMNQIKKSMHDASCLYLCNPNNPTGSLISKDIIEELLIYGREVGCELLVDEAFMDWTDESESVISLIKQYSNLSVMRSMTKMYGIAGIRLGYLVSSENVINQLREKLPHWHVNALAIEIGRLCLEDDKFRKESIENHQSLKRNLENYLHKQQCIITKSVANFLCFQLKESQKTRDFYFYCLRNGVVLRHTENFVGMDGKWLRIGIKSEKAIEKFQQVMDEWYGK</sequence>
<accession>A0A840PH95</accession>
<dbReference type="RefSeq" id="WP_016836848.1">
    <property type="nucleotide sequence ID" value="NZ_AP018335.1"/>
</dbReference>
<evidence type="ECO:0000259" key="6">
    <source>
        <dbReference type="Pfam" id="PF00155"/>
    </source>
</evidence>
<evidence type="ECO:0000313" key="7">
    <source>
        <dbReference type="EMBL" id="MBB5147785.1"/>
    </source>
</evidence>
<dbReference type="PROSITE" id="PS00105">
    <property type="entry name" value="AA_TRANSFER_CLASS_1"/>
    <property type="match status" value="1"/>
</dbReference>
<evidence type="ECO:0000256" key="1">
    <source>
        <dbReference type="ARBA" id="ARBA00001933"/>
    </source>
</evidence>
<dbReference type="GO" id="GO:0008483">
    <property type="term" value="F:transaminase activity"/>
    <property type="evidence" value="ECO:0007669"/>
    <property type="project" value="UniProtKB-KW"/>
</dbReference>
<dbReference type="InterPro" id="IPR004839">
    <property type="entry name" value="Aminotransferase_I/II_large"/>
</dbReference>
<dbReference type="Gene3D" id="3.90.1150.10">
    <property type="entry name" value="Aspartate Aminotransferase, domain 1"/>
    <property type="match status" value="1"/>
</dbReference>
<dbReference type="PANTHER" id="PTHR42885:SF2">
    <property type="entry name" value="HISTIDINOL-PHOSPHATE AMINOTRANSFERASE"/>
    <property type="match status" value="1"/>
</dbReference>
<dbReference type="SUPFAM" id="SSF53383">
    <property type="entry name" value="PLP-dependent transferases"/>
    <property type="match status" value="1"/>
</dbReference>
<dbReference type="EMBL" id="JACHGZ010000001">
    <property type="protein sequence ID" value="MBB5147785.1"/>
    <property type="molecule type" value="Genomic_DNA"/>
</dbReference>